<evidence type="ECO:0000313" key="4">
    <source>
        <dbReference type="Proteomes" id="UP000430079"/>
    </source>
</evidence>
<evidence type="ECO:0000259" key="2">
    <source>
        <dbReference type="SMART" id="SM00834"/>
    </source>
</evidence>
<proteinExistence type="predicted"/>
<comment type="caution">
    <text evidence="3">The sequence shown here is derived from an EMBL/GenBank/DDBJ whole genome shotgun (WGS) entry which is preliminary data.</text>
</comment>
<protein>
    <recommendedName>
        <fullName evidence="2">Putative regulatory protein FmdB zinc ribbon domain-containing protein</fullName>
    </recommendedName>
</protein>
<accession>A0A640SN01</accession>
<dbReference type="InterPro" id="IPR013429">
    <property type="entry name" value="Regulatory_FmdB_Zinc_ribbon"/>
</dbReference>
<evidence type="ECO:0000256" key="1">
    <source>
        <dbReference type="SAM" id="MobiDB-lite"/>
    </source>
</evidence>
<name>A0A640SN01_9ACTN</name>
<gene>
    <name evidence="3" type="ORF">Sgleb_08160</name>
</gene>
<dbReference type="NCBIfam" id="TIGR02605">
    <property type="entry name" value="CxxC_CxxC_SSSS"/>
    <property type="match status" value="1"/>
</dbReference>
<reference evidence="3 4" key="1">
    <citation type="submission" date="2019-12" db="EMBL/GenBank/DDBJ databases">
        <title>Whole genome shotgun sequence of Streptomyces hygroscopicus subsp. glebosus NBRC 13786.</title>
        <authorList>
            <person name="Ichikawa N."/>
            <person name="Kimura A."/>
            <person name="Kitahashi Y."/>
            <person name="Komaki H."/>
            <person name="Tamura T."/>
        </authorList>
    </citation>
    <scope>NUCLEOTIDE SEQUENCE [LARGE SCALE GENOMIC DNA]</scope>
    <source>
        <strain evidence="3 4">NBRC 13786</strain>
    </source>
</reference>
<sequence>MAHAYRGAPHTLGPAGIRRLLMATYEYLCSHCGPFDVKLAIGTAPRTHGCPVCAAAARRVYSSPGLTLTPDGVAALHEREEQAREAPAVVSEVPAGKRVPRRPHPALSQLPRP</sequence>
<keyword evidence="4" id="KW-1185">Reference proteome</keyword>
<organism evidence="3 4">
    <name type="scientific">Streptomyces glebosus</name>
    <dbReference type="NCBI Taxonomy" id="249580"/>
    <lineage>
        <taxon>Bacteria</taxon>
        <taxon>Bacillati</taxon>
        <taxon>Actinomycetota</taxon>
        <taxon>Actinomycetes</taxon>
        <taxon>Kitasatosporales</taxon>
        <taxon>Streptomycetaceae</taxon>
        <taxon>Streptomyces</taxon>
    </lineage>
</organism>
<feature type="region of interest" description="Disordered" evidence="1">
    <location>
        <begin position="82"/>
        <end position="113"/>
    </location>
</feature>
<evidence type="ECO:0000313" key="3">
    <source>
        <dbReference type="EMBL" id="GFE12769.1"/>
    </source>
</evidence>
<dbReference type="Pfam" id="PF09723">
    <property type="entry name" value="Zn_ribbon_8"/>
    <property type="match status" value="1"/>
</dbReference>
<feature type="domain" description="Putative regulatory protein FmdB zinc ribbon" evidence="2">
    <location>
        <begin position="22"/>
        <end position="62"/>
    </location>
</feature>
<dbReference type="SMART" id="SM00834">
    <property type="entry name" value="CxxC_CXXC_SSSS"/>
    <property type="match status" value="1"/>
</dbReference>
<dbReference type="Proteomes" id="UP000430079">
    <property type="component" value="Unassembled WGS sequence"/>
</dbReference>
<dbReference type="EMBL" id="BLIO01000001">
    <property type="protein sequence ID" value="GFE12769.1"/>
    <property type="molecule type" value="Genomic_DNA"/>
</dbReference>
<dbReference type="AlphaFoldDB" id="A0A640SN01"/>